<evidence type="ECO:0000259" key="4">
    <source>
        <dbReference type="Pfam" id="PF00389"/>
    </source>
</evidence>
<evidence type="ECO:0000259" key="5">
    <source>
        <dbReference type="Pfam" id="PF02826"/>
    </source>
</evidence>
<proteinExistence type="inferred from homology"/>
<gene>
    <name evidence="6" type="ORF">SDC9_62393</name>
</gene>
<dbReference type="PANTHER" id="PTHR43761">
    <property type="entry name" value="D-ISOMER SPECIFIC 2-HYDROXYACID DEHYDROGENASE FAMILY PROTEIN (AFU_ORTHOLOGUE AFUA_1G13630)"/>
    <property type="match status" value="1"/>
</dbReference>
<dbReference type="Pfam" id="PF02826">
    <property type="entry name" value="2-Hacid_dh_C"/>
    <property type="match status" value="1"/>
</dbReference>
<keyword evidence="3" id="KW-0520">NAD</keyword>
<dbReference type="InterPro" id="IPR006139">
    <property type="entry name" value="D-isomer_2_OHA_DH_cat_dom"/>
</dbReference>
<reference evidence="6" key="1">
    <citation type="submission" date="2019-08" db="EMBL/GenBank/DDBJ databases">
        <authorList>
            <person name="Kucharzyk K."/>
            <person name="Murdoch R.W."/>
            <person name="Higgins S."/>
            <person name="Loffler F."/>
        </authorList>
    </citation>
    <scope>NUCLEOTIDE SEQUENCE</scope>
</reference>
<comment type="caution">
    <text evidence="6">The sequence shown here is derived from an EMBL/GenBank/DDBJ whole genome shotgun (WGS) entry which is preliminary data.</text>
</comment>
<sequence>MLILISDAFDSSLPERLSVFGEVTSDKNRLSEAEVVLVRSKTKCTKEYIDQAPKLKLIIRGGVGIDNIDKAYAESKGIIVRNTPKSSAIAVAELAFALMLSTPNNLVAYHNGMKGGEWLKNLKRTELYGKTLCLFGIGNIATKVAERAKAFGMKVVAFDKYVSSSPVAQMISTAEEAVVDADYISLHLPLTDETRGMVNKALISNCTKSPVVINTGRGLCVDADDMVSMLNDGLVSWYCTDVYPSDPPSPDYPILGCERVTLTPHVGANSEENLARIGEETFDIIDELKKGGKI</sequence>
<dbReference type="AlphaFoldDB" id="A0A644XIU6"/>
<dbReference type="EC" id="1.1.1.81" evidence="6"/>
<dbReference type="InterPro" id="IPR036291">
    <property type="entry name" value="NAD(P)-bd_dom_sf"/>
</dbReference>
<dbReference type="EMBL" id="VSSQ01002537">
    <property type="protein sequence ID" value="MPM16019.1"/>
    <property type="molecule type" value="Genomic_DNA"/>
</dbReference>
<dbReference type="SUPFAM" id="SSF51735">
    <property type="entry name" value="NAD(P)-binding Rossmann-fold domains"/>
    <property type="match status" value="1"/>
</dbReference>
<keyword evidence="2 6" id="KW-0560">Oxidoreductase</keyword>
<feature type="domain" description="D-isomer specific 2-hydroxyacid dehydrogenase catalytic" evidence="4">
    <location>
        <begin position="27"/>
        <end position="292"/>
    </location>
</feature>
<dbReference type="GO" id="GO:0016618">
    <property type="term" value="F:hydroxypyruvate reductase [NAD(P)H] activity"/>
    <property type="evidence" value="ECO:0007669"/>
    <property type="project" value="UniProtKB-EC"/>
</dbReference>
<comment type="similarity">
    <text evidence="1">Belongs to the D-isomer specific 2-hydroxyacid dehydrogenase family.</text>
</comment>
<dbReference type="Pfam" id="PF00389">
    <property type="entry name" value="2-Hacid_dh"/>
    <property type="match status" value="1"/>
</dbReference>
<organism evidence="6">
    <name type="scientific">bioreactor metagenome</name>
    <dbReference type="NCBI Taxonomy" id="1076179"/>
    <lineage>
        <taxon>unclassified sequences</taxon>
        <taxon>metagenomes</taxon>
        <taxon>ecological metagenomes</taxon>
    </lineage>
</organism>
<feature type="domain" description="D-isomer specific 2-hydroxyacid dehydrogenase NAD-binding" evidence="5">
    <location>
        <begin position="96"/>
        <end position="267"/>
    </location>
</feature>
<dbReference type="SUPFAM" id="SSF52283">
    <property type="entry name" value="Formate/glycerate dehydrogenase catalytic domain-like"/>
    <property type="match status" value="1"/>
</dbReference>
<keyword evidence="6" id="KW-0670">Pyruvate</keyword>
<dbReference type="InterPro" id="IPR050418">
    <property type="entry name" value="D-iso_2-hydroxyacid_DH_PdxB"/>
</dbReference>
<protein>
    <submittedName>
        <fullName evidence="6">Hydroxypyruvate reductase</fullName>
        <ecNumber evidence="6">1.1.1.81</ecNumber>
    </submittedName>
</protein>
<evidence type="ECO:0000256" key="1">
    <source>
        <dbReference type="ARBA" id="ARBA00005854"/>
    </source>
</evidence>
<dbReference type="Gene3D" id="3.40.50.720">
    <property type="entry name" value="NAD(P)-binding Rossmann-like Domain"/>
    <property type="match status" value="2"/>
</dbReference>
<evidence type="ECO:0000256" key="2">
    <source>
        <dbReference type="ARBA" id="ARBA00023002"/>
    </source>
</evidence>
<name>A0A644XIU6_9ZZZZ</name>
<accession>A0A644XIU6</accession>
<dbReference type="InterPro" id="IPR006140">
    <property type="entry name" value="D-isomer_DH_NAD-bd"/>
</dbReference>
<dbReference type="PANTHER" id="PTHR43761:SF1">
    <property type="entry name" value="D-ISOMER SPECIFIC 2-HYDROXYACID DEHYDROGENASE CATALYTIC DOMAIN-CONTAINING PROTEIN-RELATED"/>
    <property type="match status" value="1"/>
</dbReference>
<evidence type="ECO:0000313" key="6">
    <source>
        <dbReference type="EMBL" id="MPM16019.1"/>
    </source>
</evidence>
<dbReference type="GO" id="GO:0051287">
    <property type="term" value="F:NAD binding"/>
    <property type="evidence" value="ECO:0007669"/>
    <property type="project" value="InterPro"/>
</dbReference>
<evidence type="ECO:0000256" key="3">
    <source>
        <dbReference type="ARBA" id="ARBA00023027"/>
    </source>
</evidence>